<organism evidence="1 2">
    <name type="scientific">Paenibacillus mesotrionivorans</name>
    <dbReference type="NCBI Taxonomy" id="3160968"/>
    <lineage>
        <taxon>Bacteria</taxon>
        <taxon>Bacillati</taxon>
        <taxon>Bacillota</taxon>
        <taxon>Bacilli</taxon>
        <taxon>Bacillales</taxon>
        <taxon>Paenibacillaceae</taxon>
        <taxon>Paenibacillus</taxon>
    </lineage>
</organism>
<accession>A0ACC7NVG5</accession>
<reference evidence="1" key="1">
    <citation type="submission" date="2024-12" db="EMBL/GenBank/DDBJ databases">
        <authorList>
            <person name="Wu N."/>
        </authorList>
    </citation>
    <scope>NUCLEOTIDE SEQUENCE</scope>
    <source>
        <strain evidence="1">P15</strain>
    </source>
</reference>
<proteinExistence type="predicted"/>
<sequence>MTREQIMNTLCELMQQNLEVKLPENVTEASRVYQDLFIDSIMVLQLIVYVEEEFGISVPEEDVDPAVFQTLGSLVTFIEELRQHKIA</sequence>
<gene>
    <name evidence="1" type="ORF">ACI1P1_09240</name>
</gene>
<protein>
    <submittedName>
        <fullName evidence="1">Phosphopantetheine-binding protein</fullName>
    </submittedName>
</protein>
<dbReference type="Proteomes" id="UP001631969">
    <property type="component" value="Unassembled WGS sequence"/>
</dbReference>
<evidence type="ECO:0000313" key="1">
    <source>
        <dbReference type="EMBL" id="MFM9328470.1"/>
    </source>
</evidence>
<keyword evidence="2" id="KW-1185">Reference proteome</keyword>
<name>A0ACC7NVG5_9BACL</name>
<evidence type="ECO:0000313" key="2">
    <source>
        <dbReference type="Proteomes" id="UP001631969"/>
    </source>
</evidence>
<comment type="caution">
    <text evidence="1">The sequence shown here is derived from an EMBL/GenBank/DDBJ whole genome shotgun (WGS) entry which is preliminary data.</text>
</comment>
<dbReference type="EMBL" id="JBJURJ010000005">
    <property type="protein sequence ID" value="MFM9328470.1"/>
    <property type="molecule type" value="Genomic_DNA"/>
</dbReference>